<dbReference type="EMBL" id="KN822128">
    <property type="protein sequence ID" value="KIM55769.1"/>
    <property type="molecule type" value="Genomic_DNA"/>
</dbReference>
<proteinExistence type="predicted"/>
<organism evidence="1 2">
    <name type="scientific">Scleroderma citrinum Foug A</name>
    <dbReference type="NCBI Taxonomy" id="1036808"/>
    <lineage>
        <taxon>Eukaryota</taxon>
        <taxon>Fungi</taxon>
        <taxon>Dikarya</taxon>
        <taxon>Basidiomycota</taxon>
        <taxon>Agaricomycotina</taxon>
        <taxon>Agaricomycetes</taxon>
        <taxon>Agaricomycetidae</taxon>
        <taxon>Boletales</taxon>
        <taxon>Sclerodermatineae</taxon>
        <taxon>Sclerodermataceae</taxon>
        <taxon>Scleroderma</taxon>
    </lineage>
</organism>
<dbReference type="HOGENOM" id="CLU_2559629_0_0_1"/>
<dbReference type="AlphaFoldDB" id="A0A0C3DHE6"/>
<name>A0A0C3DHE6_9AGAM</name>
<keyword evidence="2" id="KW-1185">Reference proteome</keyword>
<accession>A0A0C3DHE6</accession>
<evidence type="ECO:0000313" key="1">
    <source>
        <dbReference type="EMBL" id="KIM55769.1"/>
    </source>
</evidence>
<reference evidence="2" key="2">
    <citation type="submission" date="2015-01" db="EMBL/GenBank/DDBJ databases">
        <title>Evolutionary Origins and Diversification of the Mycorrhizal Mutualists.</title>
        <authorList>
            <consortium name="DOE Joint Genome Institute"/>
            <consortium name="Mycorrhizal Genomics Consortium"/>
            <person name="Kohler A."/>
            <person name="Kuo A."/>
            <person name="Nagy L.G."/>
            <person name="Floudas D."/>
            <person name="Copeland A."/>
            <person name="Barry K.W."/>
            <person name="Cichocki N."/>
            <person name="Veneault-Fourrey C."/>
            <person name="LaButti K."/>
            <person name="Lindquist E.A."/>
            <person name="Lipzen A."/>
            <person name="Lundell T."/>
            <person name="Morin E."/>
            <person name="Murat C."/>
            <person name="Riley R."/>
            <person name="Ohm R."/>
            <person name="Sun H."/>
            <person name="Tunlid A."/>
            <person name="Henrissat B."/>
            <person name="Grigoriev I.V."/>
            <person name="Hibbett D.S."/>
            <person name="Martin F."/>
        </authorList>
    </citation>
    <scope>NUCLEOTIDE SEQUENCE [LARGE SCALE GENOMIC DNA]</scope>
    <source>
        <strain evidence="2">Foug A</strain>
    </source>
</reference>
<dbReference type="Proteomes" id="UP000053989">
    <property type="component" value="Unassembled WGS sequence"/>
</dbReference>
<reference evidence="1 2" key="1">
    <citation type="submission" date="2014-04" db="EMBL/GenBank/DDBJ databases">
        <authorList>
            <consortium name="DOE Joint Genome Institute"/>
            <person name="Kuo A."/>
            <person name="Kohler A."/>
            <person name="Nagy L.G."/>
            <person name="Floudas D."/>
            <person name="Copeland A."/>
            <person name="Barry K.W."/>
            <person name="Cichocki N."/>
            <person name="Veneault-Fourrey C."/>
            <person name="LaButti K."/>
            <person name="Lindquist E.A."/>
            <person name="Lipzen A."/>
            <person name="Lundell T."/>
            <person name="Morin E."/>
            <person name="Murat C."/>
            <person name="Sun H."/>
            <person name="Tunlid A."/>
            <person name="Henrissat B."/>
            <person name="Grigoriev I.V."/>
            <person name="Hibbett D.S."/>
            <person name="Martin F."/>
            <person name="Nordberg H.P."/>
            <person name="Cantor M.N."/>
            <person name="Hua S.X."/>
        </authorList>
    </citation>
    <scope>NUCLEOTIDE SEQUENCE [LARGE SCALE GENOMIC DNA]</scope>
    <source>
        <strain evidence="1 2">Foug A</strain>
    </source>
</reference>
<dbReference type="InParanoid" id="A0A0C3DHE6"/>
<protein>
    <submittedName>
        <fullName evidence="1">Uncharacterized protein</fullName>
    </submittedName>
</protein>
<evidence type="ECO:0000313" key="2">
    <source>
        <dbReference type="Proteomes" id="UP000053989"/>
    </source>
</evidence>
<sequence>MRIDRAARNNWYFEIPASASAVMRTNGRWSSSNRSLAACSRCLAKAGGRTVSPFVLGHQTNLHVPESSALYLSPPSHLRYDR</sequence>
<gene>
    <name evidence="1" type="ORF">SCLCIDRAFT_1220948</name>
</gene>